<evidence type="ECO:0000313" key="1">
    <source>
        <dbReference type="EMBL" id="KAJ8687908.1"/>
    </source>
</evidence>
<accession>A0ACC2PWN7</accession>
<keyword evidence="2" id="KW-1185">Reference proteome</keyword>
<comment type="caution">
    <text evidence="1">The sequence shown here is derived from an EMBL/GenBank/DDBJ whole genome shotgun (WGS) entry which is preliminary data.</text>
</comment>
<reference evidence="1" key="1">
    <citation type="submission" date="2023-04" db="EMBL/GenBank/DDBJ databases">
        <title>A chromosome-level genome assembly of the parasitoid wasp Eretmocerus hayati.</title>
        <authorList>
            <person name="Zhong Y."/>
            <person name="Liu S."/>
            <person name="Liu Y."/>
        </authorList>
    </citation>
    <scope>NUCLEOTIDE SEQUENCE</scope>
    <source>
        <strain evidence="1">ZJU_SS_LIU_2023</strain>
    </source>
</reference>
<sequence>MSIGIQKIGISVPILISIISATDYRSKIMNQRITHFENPSIDLNVRYFGDEGYPYILLKEDVTPYNDLHLMLYVRYYDGPVNLLVNAPISLCQLLHDKEFSRKLPTSQYNIDQIYNFSGKRCPIPKGEIRLSPYIFPSNFTVEADIGCGYMNLESRLMKCSDGIETESRICTTLLKTVSLVFLDSDMCERNSSIDDWVINNVSQYSIDT</sequence>
<protein>
    <submittedName>
        <fullName evidence="1">Uncharacterized protein</fullName>
    </submittedName>
</protein>
<proteinExistence type="predicted"/>
<dbReference type="Proteomes" id="UP001239111">
    <property type="component" value="Chromosome 1"/>
</dbReference>
<dbReference type="EMBL" id="CM056741">
    <property type="protein sequence ID" value="KAJ8687908.1"/>
    <property type="molecule type" value="Genomic_DNA"/>
</dbReference>
<organism evidence="1 2">
    <name type="scientific">Eretmocerus hayati</name>
    <dbReference type="NCBI Taxonomy" id="131215"/>
    <lineage>
        <taxon>Eukaryota</taxon>
        <taxon>Metazoa</taxon>
        <taxon>Ecdysozoa</taxon>
        <taxon>Arthropoda</taxon>
        <taxon>Hexapoda</taxon>
        <taxon>Insecta</taxon>
        <taxon>Pterygota</taxon>
        <taxon>Neoptera</taxon>
        <taxon>Endopterygota</taxon>
        <taxon>Hymenoptera</taxon>
        <taxon>Apocrita</taxon>
        <taxon>Proctotrupomorpha</taxon>
        <taxon>Chalcidoidea</taxon>
        <taxon>Aphelinidae</taxon>
        <taxon>Aphelininae</taxon>
        <taxon>Eretmocerus</taxon>
    </lineage>
</organism>
<gene>
    <name evidence="1" type="ORF">QAD02_023703</name>
</gene>
<name>A0ACC2PWN7_9HYME</name>
<evidence type="ECO:0000313" key="2">
    <source>
        <dbReference type="Proteomes" id="UP001239111"/>
    </source>
</evidence>